<dbReference type="Pfam" id="PF08284">
    <property type="entry name" value="RVP_2"/>
    <property type="match status" value="1"/>
</dbReference>
<dbReference type="Gene3D" id="3.30.70.270">
    <property type="match status" value="2"/>
</dbReference>
<evidence type="ECO:0000313" key="2">
    <source>
        <dbReference type="EMBL" id="KAA3470421.1"/>
    </source>
</evidence>
<keyword evidence="2" id="KW-0695">RNA-directed DNA polymerase</keyword>
<keyword evidence="2" id="KW-0808">Transferase</keyword>
<feature type="signal peptide" evidence="1">
    <location>
        <begin position="1"/>
        <end position="24"/>
    </location>
</feature>
<dbReference type="PANTHER" id="PTHR24559">
    <property type="entry name" value="TRANSPOSON TY3-I GAG-POL POLYPROTEIN"/>
    <property type="match status" value="1"/>
</dbReference>
<dbReference type="EMBL" id="SMMG02000006">
    <property type="protein sequence ID" value="KAA3470421.1"/>
    <property type="molecule type" value="Genomic_DNA"/>
</dbReference>
<gene>
    <name evidence="2" type="ORF">EPI10_016132</name>
</gene>
<dbReference type="CDD" id="cd00303">
    <property type="entry name" value="retropepsin_like"/>
    <property type="match status" value="1"/>
</dbReference>
<protein>
    <submittedName>
        <fullName evidence="2">Reverse transcriptase</fullName>
    </submittedName>
</protein>
<proteinExistence type="predicted"/>
<name>A0A5B6VMS1_9ROSI</name>
<accession>A0A5B6VMS1</accession>
<dbReference type="InterPro" id="IPR053134">
    <property type="entry name" value="RNA-dir_DNA_polymerase"/>
</dbReference>
<dbReference type="SUPFAM" id="SSF56672">
    <property type="entry name" value="DNA/RNA polymerases"/>
    <property type="match status" value="1"/>
</dbReference>
<dbReference type="Gene3D" id="2.40.70.10">
    <property type="entry name" value="Acid Proteases"/>
    <property type="match status" value="1"/>
</dbReference>
<comment type="caution">
    <text evidence="2">The sequence shown here is derived from an EMBL/GenBank/DDBJ whole genome shotgun (WGS) entry which is preliminary data.</text>
</comment>
<dbReference type="Proteomes" id="UP000325315">
    <property type="component" value="Unassembled WGS sequence"/>
</dbReference>
<dbReference type="Gene3D" id="3.10.10.10">
    <property type="entry name" value="HIV Type 1 Reverse Transcriptase, subunit A, domain 1"/>
    <property type="match status" value="1"/>
</dbReference>
<sequence>MIPSSRINLSVVWLVSAILRDWCANTVVNHKLSSNTRVNRSGTKDTTAKSETRTPALTYAIRARDEVAAPEVVIDKNLSVESTKFDVQATNPLGQSVIVNLICCKCLLRIRGCEFPVDLILLPFHEFDIILGMDWLTLPDAVVGLRCLTGELITVESYRSNNVTRVVSAISTQKMIRKGCEAFLPYILDTRDSGSKLDQVPIVNEFTNVFPKELLRLPPECEVEFVIDLISRTASISILPYRMAPTELKELKAQLQRLYPTECISMGCTNVVCLKEELELNKATIKNKYPLPCIDELFDQLVQLWIDLWFVFVDDILIYSKTEFERAQHLRTVLQILREKQLYVKFSKCE</sequence>
<reference evidence="3" key="1">
    <citation type="journal article" date="2019" name="Plant Biotechnol. J.">
        <title>Genome sequencing of the Australian wild diploid species Gossypium australe highlights disease resistance and delayed gland morphogenesis.</title>
        <authorList>
            <person name="Cai Y."/>
            <person name="Cai X."/>
            <person name="Wang Q."/>
            <person name="Wang P."/>
            <person name="Zhang Y."/>
            <person name="Cai C."/>
            <person name="Xu Y."/>
            <person name="Wang K."/>
            <person name="Zhou Z."/>
            <person name="Wang C."/>
            <person name="Geng S."/>
            <person name="Li B."/>
            <person name="Dong Q."/>
            <person name="Hou Y."/>
            <person name="Wang H."/>
            <person name="Ai P."/>
            <person name="Liu Z."/>
            <person name="Yi F."/>
            <person name="Sun M."/>
            <person name="An G."/>
            <person name="Cheng J."/>
            <person name="Zhang Y."/>
            <person name="Shi Q."/>
            <person name="Xie Y."/>
            <person name="Shi X."/>
            <person name="Chang Y."/>
            <person name="Huang F."/>
            <person name="Chen Y."/>
            <person name="Hong S."/>
            <person name="Mi L."/>
            <person name="Sun Q."/>
            <person name="Zhang L."/>
            <person name="Zhou B."/>
            <person name="Peng R."/>
            <person name="Zhang X."/>
            <person name="Liu F."/>
        </authorList>
    </citation>
    <scope>NUCLEOTIDE SEQUENCE [LARGE SCALE GENOMIC DNA]</scope>
    <source>
        <strain evidence="3">cv. PA1801</strain>
    </source>
</reference>
<keyword evidence="3" id="KW-1185">Reference proteome</keyword>
<evidence type="ECO:0000313" key="3">
    <source>
        <dbReference type="Proteomes" id="UP000325315"/>
    </source>
</evidence>
<dbReference type="AlphaFoldDB" id="A0A5B6VMS1"/>
<organism evidence="2 3">
    <name type="scientific">Gossypium australe</name>
    <dbReference type="NCBI Taxonomy" id="47621"/>
    <lineage>
        <taxon>Eukaryota</taxon>
        <taxon>Viridiplantae</taxon>
        <taxon>Streptophyta</taxon>
        <taxon>Embryophyta</taxon>
        <taxon>Tracheophyta</taxon>
        <taxon>Spermatophyta</taxon>
        <taxon>Magnoliopsida</taxon>
        <taxon>eudicotyledons</taxon>
        <taxon>Gunneridae</taxon>
        <taxon>Pentapetalae</taxon>
        <taxon>rosids</taxon>
        <taxon>malvids</taxon>
        <taxon>Malvales</taxon>
        <taxon>Malvaceae</taxon>
        <taxon>Malvoideae</taxon>
        <taxon>Gossypium</taxon>
    </lineage>
</organism>
<dbReference type="OrthoDB" id="415724at2759"/>
<dbReference type="InterPro" id="IPR043128">
    <property type="entry name" value="Rev_trsase/Diguanyl_cyclase"/>
</dbReference>
<feature type="chain" id="PRO_5022730494" evidence="1">
    <location>
        <begin position="25"/>
        <end position="350"/>
    </location>
</feature>
<dbReference type="InterPro" id="IPR021109">
    <property type="entry name" value="Peptidase_aspartic_dom_sf"/>
</dbReference>
<evidence type="ECO:0000256" key="1">
    <source>
        <dbReference type="SAM" id="SignalP"/>
    </source>
</evidence>
<dbReference type="PANTHER" id="PTHR24559:SF444">
    <property type="entry name" value="REVERSE TRANSCRIPTASE DOMAIN-CONTAINING PROTEIN"/>
    <property type="match status" value="1"/>
</dbReference>
<keyword evidence="1" id="KW-0732">Signal</keyword>
<dbReference type="GO" id="GO:0003964">
    <property type="term" value="F:RNA-directed DNA polymerase activity"/>
    <property type="evidence" value="ECO:0007669"/>
    <property type="project" value="UniProtKB-KW"/>
</dbReference>
<dbReference type="InterPro" id="IPR043502">
    <property type="entry name" value="DNA/RNA_pol_sf"/>
</dbReference>
<keyword evidence="2" id="KW-0548">Nucleotidyltransferase</keyword>